<evidence type="ECO:0000313" key="13">
    <source>
        <dbReference type="Proteomes" id="UP000829685"/>
    </source>
</evidence>
<keyword evidence="13" id="KW-1185">Reference proteome</keyword>
<sequence>MQSPEEVAGILSSGQHVTNPWASPNLKATPHGCIALVGPEIYAQPLLIREAIRYVVSTNSGNEPLTSFNIIALSLVIYTGLAISTAAYQNRLNRLSVMTRGVLVSLVHDKALKSSNDTLNAGKVVTLMSNDVDSLTDVAGMFHETWAQIIEVAIGVVLLAREVGWLWPLPLVFIFLCSRMSQFVARNLRGRQAAWNNATQNRISMTSNVLSTIKNVKMLGLQVNIVSYIERLRQIEINTMARRVRWMMVAYNASANALGIFTPIITLVLYAVLARLKGVSLDAETAFTTTAILGMVTHPANMVMTIIPRAVASFSSFDRIQTFLLEAPQIDLRKRPQGHRINGSVDSQAPNPSDHIAVSLTGVSVKMSRTILQDISFEMPQGAIFMCAGPTASGKTSIAKAILGELQASDGTVIINNRRIGYCAQSPWLPSTTIKRAVQTFSITDQEDEIWYKEVLGACCLEFDLKNMACGDETLVGSRGMNLSGGQRQRVVSWKFISGFDQLLTSPEALARALYSRCKMLVLDDTLSGLDAKTENQVVENLLGTNGLVRRLGITVFLTTNGGSATSSSSGPSSDNGGLPDQRTRQEPRVQPKGSPDAALVKHREGDSELYGFYAAGLVLISFVAWSTTNGIMWSTVMRVAPHSGLVLHSRLLSTVLSAPLSYFSKTDSGEILNRFSQDIQLVDKQVGNAISTLCVQVFKLSVQAALLFMASKYMTFSLPICAIVVYIIQNVYLRTSRQLRLLELESRSAVFTNFLEAVEGVTTIRAFQSLDQAKEDHISYLEFSQKPFYFLFCLQRWLNIVLDMLVAAVAVGVISLAVILKGTTTGGQIGLALNMVLVANTTLLRLVQSWTNLEISLGAISRLKTLQETVSSEDQYSDAAEAFLDNPWPEPGVVELNGITASYNPEAVALHEFSLKAEAGQLIVLCGRTGRGKSSVLLCLLKMMDVKGGSIRVHGLDLTHAPTRVIREHFFVTIPQDAVLLNQATLRFNVDPSETISSTTVVHTLKMVQLWQHFVQPNASAADGVVSNDNAGSGLHHHTLDEPLSSLPSLSAGQTQLLALARAILQVHCRTESGYQPIILLDEATSSLDATTEKLMLSIIRREFCDKGLTTIMVAHRLGAVSEIMRDGIDKMVDT</sequence>
<keyword evidence="7 9" id="KW-0472">Membrane</keyword>
<dbReference type="Gene3D" id="3.40.50.300">
    <property type="entry name" value="P-loop containing nucleotide triphosphate hydrolases"/>
    <property type="match status" value="2"/>
</dbReference>
<feature type="transmembrane region" description="Helical" evidence="9">
    <location>
        <begin position="798"/>
        <end position="821"/>
    </location>
</feature>
<dbReference type="InterPro" id="IPR050173">
    <property type="entry name" value="ABC_transporter_C-like"/>
</dbReference>
<dbReference type="CDD" id="cd18579">
    <property type="entry name" value="ABC_6TM_ABCC_D1"/>
    <property type="match status" value="1"/>
</dbReference>
<evidence type="ECO:0000256" key="9">
    <source>
        <dbReference type="SAM" id="Phobius"/>
    </source>
</evidence>
<dbReference type="Gene3D" id="1.20.1560.10">
    <property type="entry name" value="ABC transporter type 1, transmembrane domain"/>
    <property type="match status" value="2"/>
</dbReference>
<feature type="transmembrane region" description="Helical" evidence="9">
    <location>
        <begin position="610"/>
        <end position="628"/>
    </location>
</feature>
<feature type="domain" description="ABC transporter" evidence="10">
    <location>
        <begin position="356"/>
        <end position="602"/>
    </location>
</feature>
<evidence type="ECO:0000256" key="2">
    <source>
        <dbReference type="ARBA" id="ARBA00022448"/>
    </source>
</evidence>
<dbReference type="InterPro" id="IPR044726">
    <property type="entry name" value="ABCC_6TM_D2"/>
</dbReference>
<dbReference type="Pfam" id="PF00664">
    <property type="entry name" value="ABC_membrane"/>
    <property type="match status" value="2"/>
</dbReference>
<dbReference type="AlphaFoldDB" id="A0A9Q0AS56"/>
<keyword evidence="6 9" id="KW-1133">Transmembrane helix</keyword>
<dbReference type="InterPro" id="IPR003439">
    <property type="entry name" value="ABC_transporter-like_ATP-bd"/>
</dbReference>
<dbReference type="PANTHER" id="PTHR24223:SF345">
    <property type="entry name" value="ABC MULTIDRUG TRANSPORTER (EUROFUNG)"/>
    <property type="match status" value="1"/>
</dbReference>
<dbReference type="GO" id="GO:0016020">
    <property type="term" value="C:membrane"/>
    <property type="evidence" value="ECO:0007669"/>
    <property type="project" value="UniProtKB-SubCell"/>
</dbReference>
<feature type="transmembrane region" description="Helical" evidence="9">
    <location>
        <begin position="717"/>
        <end position="734"/>
    </location>
</feature>
<feature type="region of interest" description="Disordered" evidence="8">
    <location>
        <begin position="563"/>
        <end position="599"/>
    </location>
</feature>
<dbReference type="PANTHER" id="PTHR24223">
    <property type="entry name" value="ATP-BINDING CASSETTE SUB-FAMILY C"/>
    <property type="match status" value="1"/>
</dbReference>
<gene>
    <name evidence="12" type="ORF">JX265_003800</name>
</gene>
<feature type="domain" description="ABC transmembrane type-1" evidence="11">
    <location>
        <begin position="616"/>
        <end position="855"/>
    </location>
</feature>
<evidence type="ECO:0008006" key="14">
    <source>
        <dbReference type="Google" id="ProtNLM"/>
    </source>
</evidence>
<evidence type="ECO:0000259" key="11">
    <source>
        <dbReference type="PROSITE" id="PS50929"/>
    </source>
</evidence>
<comment type="subcellular location">
    <subcellularLocation>
        <location evidence="1">Membrane</location>
        <topology evidence="1">Multi-pass membrane protein</topology>
    </subcellularLocation>
</comment>
<keyword evidence="5" id="KW-0067">ATP-binding</keyword>
<keyword evidence="4" id="KW-0547">Nucleotide-binding</keyword>
<dbReference type="SUPFAM" id="SSF52540">
    <property type="entry name" value="P-loop containing nucleoside triphosphate hydrolases"/>
    <property type="match status" value="2"/>
</dbReference>
<dbReference type="PROSITE" id="PS50893">
    <property type="entry name" value="ABC_TRANSPORTER_2"/>
    <property type="match status" value="2"/>
</dbReference>
<dbReference type="InterPro" id="IPR003593">
    <property type="entry name" value="AAA+_ATPase"/>
</dbReference>
<feature type="compositionally biased region" description="Low complexity" evidence="8">
    <location>
        <begin position="563"/>
        <end position="581"/>
    </location>
</feature>
<dbReference type="InterPro" id="IPR027417">
    <property type="entry name" value="P-loop_NTPase"/>
</dbReference>
<evidence type="ECO:0000256" key="7">
    <source>
        <dbReference type="ARBA" id="ARBA00023136"/>
    </source>
</evidence>
<dbReference type="GO" id="GO:0005524">
    <property type="term" value="F:ATP binding"/>
    <property type="evidence" value="ECO:0007669"/>
    <property type="project" value="UniProtKB-KW"/>
</dbReference>
<evidence type="ECO:0000256" key="1">
    <source>
        <dbReference type="ARBA" id="ARBA00004141"/>
    </source>
</evidence>
<feature type="transmembrane region" description="Helical" evidence="9">
    <location>
        <begin position="249"/>
        <end position="273"/>
    </location>
</feature>
<dbReference type="EMBL" id="JAFIMR010000006">
    <property type="protein sequence ID" value="KAI1877792.1"/>
    <property type="molecule type" value="Genomic_DNA"/>
</dbReference>
<evidence type="ECO:0000256" key="3">
    <source>
        <dbReference type="ARBA" id="ARBA00022692"/>
    </source>
</evidence>
<name>A0A9Q0AS56_9PEZI</name>
<reference evidence="12" key="1">
    <citation type="submission" date="2021-03" db="EMBL/GenBank/DDBJ databases">
        <title>Revisited historic fungal species revealed as producer of novel bioactive compounds through whole genome sequencing and comparative genomics.</title>
        <authorList>
            <person name="Vignolle G.A."/>
            <person name="Hochenegger N."/>
            <person name="Mach R.L."/>
            <person name="Mach-Aigner A.R."/>
            <person name="Javad Rahimi M."/>
            <person name="Salim K.A."/>
            <person name="Chan C.M."/>
            <person name="Lim L.B.L."/>
            <person name="Cai F."/>
            <person name="Druzhinina I.S."/>
            <person name="U'Ren J.M."/>
            <person name="Derntl C."/>
        </authorList>
    </citation>
    <scope>NUCLEOTIDE SEQUENCE</scope>
    <source>
        <strain evidence="12">TUCIM 5799</strain>
    </source>
</reference>
<dbReference type="InterPro" id="IPR044746">
    <property type="entry name" value="ABCC_6TM_D1"/>
</dbReference>
<evidence type="ECO:0000256" key="6">
    <source>
        <dbReference type="ARBA" id="ARBA00022989"/>
    </source>
</evidence>
<dbReference type="Pfam" id="PF00005">
    <property type="entry name" value="ABC_tran"/>
    <property type="match status" value="2"/>
</dbReference>
<protein>
    <recommendedName>
        <fullName evidence="14">ABC transporter</fullName>
    </recommendedName>
</protein>
<dbReference type="GO" id="GO:0016887">
    <property type="term" value="F:ATP hydrolysis activity"/>
    <property type="evidence" value="ECO:0007669"/>
    <property type="project" value="InterPro"/>
</dbReference>
<organism evidence="12 13">
    <name type="scientific">Neoarthrinium moseri</name>
    <dbReference type="NCBI Taxonomy" id="1658444"/>
    <lineage>
        <taxon>Eukaryota</taxon>
        <taxon>Fungi</taxon>
        <taxon>Dikarya</taxon>
        <taxon>Ascomycota</taxon>
        <taxon>Pezizomycotina</taxon>
        <taxon>Sordariomycetes</taxon>
        <taxon>Xylariomycetidae</taxon>
        <taxon>Amphisphaeriales</taxon>
        <taxon>Apiosporaceae</taxon>
        <taxon>Neoarthrinium</taxon>
    </lineage>
</organism>
<feature type="domain" description="ABC transporter" evidence="10">
    <location>
        <begin position="895"/>
        <end position="1136"/>
    </location>
</feature>
<evidence type="ECO:0000256" key="8">
    <source>
        <dbReference type="SAM" id="MobiDB-lite"/>
    </source>
</evidence>
<accession>A0A9Q0AS56</accession>
<dbReference type="GO" id="GO:0140359">
    <property type="term" value="F:ABC-type transporter activity"/>
    <property type="evidence" value="ECO:0007669"/>
    <property type="project" value="InterPro"/>
</dbReference>
<dbReference type="CDD" id="cd18580">
    <property type="entry name" value="ABC_6TM_ABCC_D2"/>
    <property type="match status" value="1"/>
</dbReference>
<feature type="transmembrane region" description="Helical" evidence="9">
    <location>
        <begin position="285"/>
        <end position="307"/>
    </location>
</feature>
<dbReference type="PROSITE" id="PS50929">
    <property type="entry name" value="ABC_TM1F"/>
    <property type="match status" value="2"/>
</dbReference>
<feature type="transmembrane region" description="Helical" evidence="9">
    <location>
        <begin position="68"/>
        <end position="88"/>
    </location>
</feature>
<dbReference type="InterPro" id="IPR036640">
    <property type="entry name" value="ABC1_TM_sf"/>
</dbReference>
<evidence type="ECO:0000256" key="5">
    <source>
        <dbReference type="ARBA" id="ARBA00022840"/>
    </source>
</evidence>
<feature type="domain" description="ABC transmembrane type-1" evidence="11">
    <location>
        <begin position="43"/>
        <end position="312"/>
    </location>
</feature>
<dbReference type="SMART" id="SM00382">
    <property type="entry name" value="AAA"/>
    <property type="match status" value="2"/>
</dbReference>
<dbReference type="SUPFAM" id="SSF90123">
    <property type="entry name" value="ABC transporter transmembrane region"/>
    <property type="match status" value="2"/>
</dbReference>
<keyword evidence="3 9" id="KW-0812">Transmembrane</keyword>
<dbReference type="InterPro" id="IPR011527">
    <property type="entry name" value="ABC1_TM_dom"/>
</dbReference>
<evidence type="ECO:0000256" key="4">
    <source>
        <dbReference type="ARBA" id="ARBA00022741"/>
    </source>
</evidence>
<dbReference type="Proteomes" id="UP000829685">
    <property type="component" value="Unassembled WGS sequence"/>
</dbReference>
<evidence type="ECO:0000313" key="12">
    <source>
        <dbReference type="EMBL" id="KAI1877792.1"/>
    </source>
</evidence>
<evidence type="ECO:0000259" key="10">
    <source>
        <dbReference type="PROSITE" id="PS50893"/>
    </source>
</evidence>
<proteinExistence type="predicted"/>
<comment type="caution">
    <text evidence="12">The sequence shown here is derived from an EMBL/GenBank/DDBJ whole genome shotgun (WGS) entry which is preliminary data.</text>
</comment>
<keyword evidence="2" id="KW-0813">Transport</keyword>